<evidence type="ECO:0000313" key="4">
    <source>
        <dbReference type="EMBL" id="EFO94472.1"/>
    </source>
</evidence>
<reference evidence="4" key="1">
    <citation type="submission" date="2007-07" db="EMBL/GenBank/DDBJ databases">
        <title>PCAP assembly of the Caenorhabditis remanei genome.</title>
        <authorList>
            <consortium name="The Caenorhabditis remanei Sequencing Consortium"/>
            <person name="Wilson R.K."/>
        </authorList>
    </citation>
    <scope>NUCLEOTIDE SEQUENCE [LARGE SCALE GENOMIC DNA]</scope>
    <source>
        <strain evidence="4">PB4641</strain>
    </source>
</reference>
<dbReference type="PANTHER" id="PTHR33435">
    <property type="entry name" value="PROTEIN CBG21870-RELATED"/>
    <property type="match status" value="1"/>
</dbReference>
<dbReference type="InterPro" id="IPR036397">
    <property type="entry name" value="RNaseH_sf"/>
</dbReference>
<dbReference type="OrthoDB" id="5863131at2759"/>
<dbReference type="PROSITE" id="PS50158">
    <property type="entry name" value="ZF_CCHC"/>
    <property type="match status" value="1"/>
</dbReference>
<dbReference type="GO" id="GO:0004523">
    <property type="term" value="F:RNA-DNA hybrid ribonuclease activity"/>
    <property type="evidence" value="ECO:0007669"/>
    <property type="project" value="InterPro"/>
</dbReference>
<evidence type="ECO:0000256" key="2">
    <source>
        <dbReference type="SAM" id="MobiDB-lite"/>
    </source>
</evidence>
<dbReference type="GO" id="GO:0019899">
    <property type="term" value="F:enzyme binding"/>
    <property type="evidence" value="ECO:0007669"/>
    <property type="project" value="UniProtKB-ARBA"/>
</dbReference>
<feature type="compositionally biased region" description="Polar residues" evidence="2">
    <location>
        <begin position="184"/>
        <end position="193"/>
    </location>
</feature>
<dbReference type="GO" id="GO:0008270">
    <property type="term" value="F:zinc ion binding"/>
    <property type="evidence" value="ECO:0007669"/>
    <property type="project" value="UniProtKB-KW"/>
</dbReference>
<gene>
    <name evidence="4" type="ORF">CRE_13303</name>
</gene>
<feature type="domain" description="CCHC-type" evidence="3">
    <location>
        <begin position="203"/>
        <end position="216"/>
    </location>
</feature>
<keyword evidence="1" id="KW-0479">Metal-binding</keyword>
<dbReference type="GO" id="GO:0005737">
    <property type="term" value="C:cytoplasm"/>
    <property type="evidence" value="ECO:0007669"/>
    <property type="project" value="UniProtKB-ARBA"/>
</dbReference>
<dbReference type="GO" id="GO:0003676">
    <property type="term" value="F:nucleic acid binding"/>
    <property type="evidence" value="ECO:0007669"/>
    <property type="project" value="InterPro"/>
</dbReference>
<sequence>MTDEGQVPATGSFSMELMRQFKDEFLEMIAPELLAMRKGEEKVPELSQKGLQKQAEINVQVINMLNNGAADLGKAVEEVVDLLKRRNQELLLLDKDPSALKNVEKLRAIAAVTSSEGSNAGDAKLMALAQIMSQGGDNRNQRSGARRQWFPAAGFGGRQSGVRNFSAYSQRGGHGGERAFGTKRQFNGSSTSGDFPKRSQIQCFSCGEIGHYSTQCGRTSFWEEKLESGGMIRDMEEEFEPQCFLFTDASAEGLGAVLKNGSGQTVMRMSELGGTGFQNESSALRELRAVQMAVERMASWKRGAVLIHTDSQAAVIILRKGSMRRTLQIVAERVWESLRSIGQAKFIWIPREQNKEADEASRDFDYDDWAVQNWAFEWAQKRWGEVKCDWFADEQNTKTELFFSRLPEPGTLGADVFEHVDKAGAIGLAWWVPPPALIPRLMRVARQKKLRGILATPLWIAHPSYQALVNERGEFIPEIRDSRIFKVNTKIISPEGEKLAFVKNMINSLGPGNLVKAIEFLARAALEGKAPSTARDYLKENAARRKWIQNNGLPLNETSTLIYLASREQNKEADEASRDFDYDDWAVQNWAFEWAQKRWGEVKCDWFADEQNTKTELFFSRLPEPGTLGADVFEHVDKAGAIGLAWWVPPPALIPRLMRVARQKKLRGILATPLWKAHPSYQALVNERGEFIPEIRDSRIFKVNTKIISPGRGSQRGERMASEFCRSPFMLAIIDFSF</sequence>
<evidence type="ECO:0000313" key="5">
    <source>
        <dbReference type="Proteomes" id="UP000008281"/>
    </source>
</evidence>
<dbReference type="InterPro" id="IPR036875">
    <property type="entry name" value="Znf_CCHC_sf"/>
</dbReference>
<dbReference type="PANTHER" id="PTHR33435:SF3">
    <property type="entry name" value="PROTEIN CBG21870"/>
    <property type="match status" value="1"/>
</dbReference>
<evidence type="ECO:0000259" key="3">
    <source>
        <dbReference type="PROSITE" id="PS50158"/>
    </source>
</evidence>
<keyword evidence="1" id="KW-0863">Zinc-finger</keyword>
<feature type="region of interest" description="Disordered" evidence="2">
    <location>
        <begin position="173"/>
        <end position="193"/>
    </location>
</feature>
<evidence type="ECO:0000256" key="1">
    <source>
        <dbReference type="PROSITE-ProRule" id="PRU00047"/>
    </source>
</evidence>
<dbReference type="AlphaFoldDB" id="E3M837"/>
<dbReference type="SUPFAM" id="SSF57756">
    <property type="entry name" value="Retrovirus zinc finger-like domains"/>
    <property type="match status" value="1"/>
</dbReference>
<dbReference type="eggNOG" id="ENOG502TJIF">
    <property type="taxonomic scope" value="Eukaryota"/>
</dbReference>
<dbReference type="CDD" id="cd09275">
    <property type="entry name" value="RNase_HI_RT_DIRS1"/>
    <property type="match status" value="1"/>
</dbReference>
<dbReference type="STRING" id="31234.E3M837"/>
<name>E3M837_CAERE</name>
<keyword evidence="1" id="KW-0862">Zinc</keyword>
<accession>E3M837</accession>
<dbReference type="Gene3D" id="3.30.420.10">
    <property type="entry name" value="Ribonuclease H-like superfamily/Ribonuclease H"/>
    <property type="match status" value="1"/>
</dbReference>
<dbReference type="Pfam" id="PF13456">
    <property type="entry name" value="RVT_3"/>
    <property type="match status" value="1"/>
</dbReference>
<proteinExistence type="predicted"/>
<organism evidence="5">
    <name type="scientific">Caenorhabditis remanei</name>
    <name type="common">Caenorhabditis vulgaris</name>
    <dbReference type="NCBI Taxonomy" id="31234"/>
    <lineage>
        <taxon>Eukaryota</taxon>
        <taxon>Metazoa</taxon>
        <taxon>Ecdysozoa</taxon>
        <taxon>Nematoda</taxon>
        <taxon>Chromadorea</taxon>
        <taxon>Rhabditida</taxon>
        <taxon>Rhabditina</taxon>
        <taxon>Rhabditomorpha</taxon>
        <taxon>Rhabditoidea</taxon>
        <taxon>Rhabditidae</taxon>
        <taxon>Peloderinae</taxon>
        <taxon>Caenorhabditis</taxon>
    </lineage>
</organism>
<protein>
    <recommendedName>
        <fullName evidence="3">CCHC-type domain-containing protein</fullName>
    </recommendedName>
</protein>
<dbReference type="InParanoid" id="E3M837"/>
<dbReference type="HOGENOM" id="CLU_376097_0_0_1"/>
<dbReference type="InterPro" id="IPR012337">
    <property type="entry name" value="RNaseH-like_sf"/>
</dbReference>
<dbReference type="InterPro" id="IPR002156">
    <property type="entry name" value="RNaseH_domain"/>
</dbReference>
<dbReference type="Proteomes" id="UP000008281">
    <property type="component" value="Unassembled WGS sequence"/>
</dbReference>
<dbReference type="InterPro" id="IPR001878">
    <property type="entry name" value="Znf_CCHC"/>
</dbReference>
<keyword evidence="5" id="KW-1185">Reference proteome</keyword>
<dbReference type="SUPFAM" id="SSF53098">
    <property type="entry name" value="Ribonuclease H-like"/>
    <property type="match status" value="1"/>
</dbReference>
<dbReference type="EMBL" id="DS268428">
    <property type="protein sequence ID" value="EFO94472.1"/>
    <property type="molecule type" value="Genomic_DNA"/>
</dbReference>